<dbReference type="AlphaFoldDB" id="A0A7V9YY22"/>
<evidence type="ECO:0000313" key="3">
    <source>
        <dbReference type="Proteomes" id="UP000580891"/>
    </source>
</evidence>
<feature type="transmembrane region" description="Helical" evidence="1">
    <location>
        <begin position="96"/>
        <end position="116"/>
    </location>
</feature>
<comment type="caution">
    <text evidence="2">The sequence shown here is derived from an EMBL/GenBank/DDBJ whole genome shotgun (WGS) entry which is preliminary data.</text>
</comment>
<name>A0A7V9YY22_9BACL</name>
<evidence type="ECO:0000313" key="2">
    <source>
        <dbReference type="EMBL" id="MBA2870342.1"/>
    </source>
</evidence>
<dbReference type="RefSeq" id="WP_181536033.1">
    <property type="nucleotide sequence ID" value="NZ_JACDUU010000001.1"/>
</dbReference>
<keyword evidence="1" id="KW-0472">Membrane</keyword>
<organism evidence="2 3">
    <name type="scientific">[Anoxybacillus] calidus</name>
    <dbReference type="NCBI Taxonomy" id="575178"/>
    <lineage>
        <taxon>Bacteria</taxon>
        <taxon>Bacillati</taxon>
        <taxon>Bacillota</taxon>
        <taxon>Bacilli</taxon>
        <taxon>Bacillales</taxon>
        <taxon>Anoxybacillaceae</taxon>
        <taxon>Paranoxybacillus</taxon>
    </lineage>
</organism>
<dbReference type="EMBL" id="JACDUU010000001">
    <property type="protein sequence ID" value="MBA2870342.1"/>
    <property type="molecule type" value="Genomic_DNA"/>
</dbReference>
<dbReference type="GO" id="GO:0016740">
    <property type="term" value="F:transferase activity"/>
    <property type="evidence" value="ECO:0007669"/>
    <property type="project" value="UniProtKB-KW"/>
</dbReference>
<accession>A0A7V9YY22</accession>
<keyword evidence="3" id="KW-1185">Reference proteome</keyword>
<gene>
    <name evidence="2" type="ORF">HNQ85_000600</name>
</gene>
<keyword evidence="2" id="KW-0808">Transferase</keyword>
<dbReference type="Proteomes" id="UP000580891">
    <property type="component" value="Unassembled WGS sequence"/>
</dbReference>
<sequence>MVKWIQKGFMTFFILSLLLYSAIMLATKHSAEYLGMKDLFHVIPMFVFNEMVEKIVSSASFPDGLYLIPIAVSDGMIGAFIGLLCALIFPHRKAKFYFSILVSSFILFQLVIFYLVPPFMP</sequence>
<keyword evidence="1" id="KW-1133">Transmembrane helix</keyword>
<reference evidence="2 3" key="1">
    <citation type="submission" date="2020-07" db="EMBL/GenBank/DDBJ databases">
        <title>Genomic Encyclopedia of Type Strains, Phase IV (KMG-IV): sequencing the most valuable type-strain genomes for metagenomic binning, comparative biology and taxonomic classification.</title>
        <authorList>
            <person name="Goeker M."/>
        </authorList>
    </citation>
    <scope>NUCLEOTIDE SEQUENCE [LARGE SCALE GENOMIC DNA]</scope>
    <source>
        <strain evidence="2 3">DSM 25220</strain>
    </source>
</reference>
<evidence type="ECO:0000256" key="1">
    <source>
        <dbReference type="SAM" id="Phobius"/>
    </source>
</evidence>
<keyword evidence="1" id="KW-0812">Transmembrane</keyword>
<feature type="transmembrane region" description="Helical" evidence="1">
    <location>
        <begin position="66"/>
        <end position="89"/>
    </location>
</feature>
<proteinExistence type="predicted"/>
<protein>
    <submittedName>
        <fullName evidence="2">Phosphoglycerol transferase MdoB-like AlkP superfamily enzyme</fullName>
    </submittedName>
</protein>